<dbReference type="InterPro" id="IPR005471">
    <property type="entry name" value="Tscrpt_reg_IclR_N"/>
</dbReference>
<dbReference type="EMBL" id="JAAAPO010000001">
    <property type="protein sequence ID" value="NBC35098.1"/>
    <property type="molecule type" value="Genomic_DNA"/>
</dbReference>
<evidence type="ECO:0000256" key="2">
    <source>
        <dbReference type="ARBA" id="ARBA00023163"/>
    </source>
</evidence>
<protein>
    <submittedName>
        <fullName evidence="4">Helix-turn-helix domain-containing protein</fullName>
    </submittedName>
</protein>
<dbReference type="SUPFAM" id="SSF46785">
    <property type="entry name" value="Winged helix' DNA-binding domain"/>
    <property type="match status" value="1"/>
</dbReference>
<keyword evidence="1" id="KW-0805">Transcription regulation</keyword>
<dbReference type="PANTHER" id="PTHR30136">
    <property type="entry name" value="HELIX-TURN-HELIX TRANSCRIPTIONAL REGULATOR, ICLR FAMILY"/>
    <property type="match status" value="1"/>
</dbReference>
<evidence type="ECO:0000313" key="5">
    <source>
        <dbReference type="Proteomes" id="UP000753724"/>
    </source>
</evidence>
<dbReference type="Gene3D" id="3.30.450.40">
    <property type="match status" value="2"/>
</dbReference>
<reference evidence="5" key="1">
    <citation type="submission" date="2020-01" db="EMBL/GenBank/DDBJ databases">
        <title>Sphingomonas sp. strain CSW-10.</title>
        <authorList>
            <person name="Chen W.-M."/>
        </authorList>
    </citation>
    <scope>NUCLEOTIDE SEQUENCE [LARGE SCALE GENOMIC DNA]</scope>
    <source>
        <strain evidence="5">FSY-8</strain>
    </source>
</reference>
<keyword evidence="2" id="KW-0804">Transcription</keyword>
<organism evidence="4 5">
    <name type="scientific">Novosphingobium ovatum</name>
    <dbReference type="NCBI Taxonomy" id="1908523"/>
    <lineage>
        <taxon>Bacteria</taxon>
        <taxon>Pseudomonadati</taxon>
        <taxon>Pseudomonadota</taxon>
        <taxon>Alphaproteobacteria</taxon>
        <taxon>Sphingomonadales</taxon>
        <taxon>Sphingomonadaceae</taxon>
        <taxon>Novosphingobium</taxon>
    </lineage>
</organism>
<gene>
    <name evidence="4" type="ORF">GTZ99_00830</name>
</gene>
<evidence type="ECO:0000259" key="3">
    <source>
        <dbReference type="PROSITE" id="PS51077"/>
    </source>
</evidence>
<dbReference type="SMART" id="SM00346">
    <property type="entry name" value="HTH_ICLR"/>
    <property type="match status" value="1"/>
</dbReference>
<dbReference type="Pfam" id="PF09339">
    <property type="entry name" value="HTH_IclR"/>
    <property type="match status" value="1"/>
</dbReference>
<dbReference type="Proteomes" id="UP000753724">
    <property type="component" value="Unassembled WGS sequence"/>
</dbReference>
<dbReference type="InterPro" id="IPR029016">
    <property type="entry name" value="GAF-like_dom_sf"/>
</dbReference>
<dbReference type="InterPro" id="IPR050707">
    <property type="entry name" value="HTH_MetabolicPath_Reg"/>
</dbReference>
<sequence length="241" mass="26243">MNSGPETLPPGRASAERILTILSCFERGDEALSLAEITRRTELVKSTVLRLSVALLDSGFLVRDIHGDYRLGPEIARLNLIYTEAMRMEHYIIPVLQSLVEHTGETASIYIRHGSYRLCQYRVNSPHQLGVHKQPGDVRPMDEASSAIILRNFGDNGEHKVAIKLPLFTEGASDPYAASMSIPVFQGGGAMLGALVLAGPCNRLNAERAEQYSDLMLSSALSLSRQLGGEAAFLRALQAPA</sequence>
<evidence type="ECO:0000256" key="1">
    <source>
        <dbReference type="ARBA" id="ARBA00023015"/>
    </source>
</evidence>
<comment type="caution">
    <text evidence="4">The sequence shown here is derived from an EMBL/GenBank/DDBJ whole genome shotgun (WGS) entry which is preliminary data.</text>
</comment>
<name>A0ABW9X9A8_9SPHN</name>
<evidence type="ECO:0000313" key="4">
    <source>
        <dbReference type="EMBL" id="NBC35098.1"/>
    </source>
</evidence>
<accession>A0ABW9X9A8</accession>
<dbReference type="SUPFAM" id="SSF55781">
    <property type="entry name" value="GAF domain-like"/>
    <property type="match status" value="1"/>
</dbReference>
<dbReference type="PROSITE" id="PS51077">
    <property type="entry name" value="HTH_ICLR"/>
    <property type="match status" value="1"/>
</dbReference>
<dbReference type="InterPro" id="IPR036390">
    <property type="entry name" value="WH_DNA-bd_sf"/>
</dbReference>
<dbReference type="Gene3D" id="1.10.10.10">
    <property type="entry name" value="Winged helix-like DNA-binding domain superfamily/Winged helix DNA-binding domain"/>
    <property type="match status" value="1"/>
</dbReference>
<dbReference type="PANTHER" id="PTHR30136:SF39">
    <property type="entry name" value="TRANSCRIPTIONAL REGULATORY PROTEIN"/>
    <property type="match status" value="1"/>
</dbReference>
<dbReference type="InterPro" id="IPR036388">
    <property type="entry name" value="WH-like_DNA-bd_sf"/>
</dbReference>
<dbReference type="RefSeq" id="WP_161716393.1">
    <property type="nucleotide sequence ID" value="NZ_JAAAPO010000001.1"/>
</dbReference>
<proteinExistence type="predicted"/>
<keyword evidence="5" id="KW-1185">Reference proteome</keyword>
<feature type="domain" description="HTH iclR-type" evidence="3">
    <location>
        <begin position="12"/>
        <end position="73"/>
    </location>
</feature>